<gene>
    <name evidence="2" type="ORF">PJIAN_3374</name>
</gene>
<reference evidence="3" key="2">
    <citation type="journal article" date="2017" name="Genome Announc.">
        <title>Draft genome sequence of Paludibacter jiangxiensis NM7(T), a propionate-producing fermentative bacterium.</title>
        <authorList>
            <person name="Qiu Y.-L."/>
            <person name="Tourlousse D.M."/>
            <person name="Matsuura N."/>
            <person name="Ohashi A."/>
            <person name="Sekiguchi Y."/>
        </authorList>
    </citation>
    <scope>NUCLEOTIDE SEQUENCE [LARGE SCALE GENOMIC DNA]</scope>
    <source>
        <strain evidence="3">NM7</strain>
    </source>
</reference>
<keyword evidence="3" id="KW-1185">Reference proteome</keyword>
<dbReference type="AlphaFoldDB" id="A0A170ZW02"/>
<feature type="chain" id="PRO_5007905112" evidence="1">
    <location>
        <begin position="21"/>
        <end position="183"/>
    </location>
</feature>
<evidence type="ECO:0000256" key="1">
    <source>
        <dbReference type="SAM" id="SignalP"/>
    </source>
</evidence>
<protein>
    <submittedName>
        <fullName evidence="2">Uncharacterized protein</fullName>
    </submittedName>
</protein>
<sequence length="183" mass="20266">MKKLIYIGLLLVGMPLIARAQTYTDIAAVSHASGNEAIRSTASTTTESRTHYLFTIYGSIPNPKVSFEEEHFLGGELTAKWNAFNQNYTHVYSVSIGPSTSNTEIVKPAVYNAVNKVNAYYKKAVKKGLVSKEEAIRKLNHIFDCANVICFDDQSEPFEHAVSKANSPEDIISLFDCVDIKVI</sequence>
<evidence type="ECO:0000313" key="2">
    <source>
        <dbReference type="EMBL" id="GAT63062.1"/>
    </source>
</evidence>
<accession>A0A170ZW02</accession>
<dbReference type="STRING" id="681398.PJIAN_3374"/>
<dbReference type="EMBL" id="BDCR01000003">
    <property type="protein sequence ID" value="GAT63062.1"/>
    <property type="molecule type" value="Genomic_DNA"/>
</dbReference>
<comment type="caution">
    <text evidence="2">The sequence shown here is derived from an EMBL/GenBank/DDBJ whole genome shotgun (WGS) entry which is preliminary data.</text>
</comment>
<name>A0A170ZW02_9BACT</name>
<proteinExistence type="predicted"/>
<keyword evidence="1" id="KW-0732">Signal</keyword>
<reference evidence="3" key="1">
    <citation type="submission" date="2016-04" db="EMBL/GenBank/DDBJ databases">
        <title>Draft genome sequence of Paludibacter jiangxiensis strain NM7.</title>
        <authorList>
            <person name="Qiu Y."/>
            <person name="Matsuura N."/>
            <person name="Ohashi A."/>
            <person name="Tourlousse M.D."/>
            <person name="Sekiguchi Y."/>
        </authorList>
    </citation>
    <scope>NUCLEOTIDE SEQUENCE [LARGE SCALE GENOMIC DNA]</scope>
    <source>
        <strain evidence="3">NM7</strain>
    </source>
</reference>
<dbReference type="OrthoDB" id="1045785at2"/>
<evidence type="ECO:0000313" key="3">
    <source>
        <dbReference type="Proteomes" id="UP000076586"/>
    </source>
</evidence>
<dbReference type="RefSeq" id="WP_068703916.1">
    <property type="nucleotide sequence ID" value="NZ_BDCR01000003.1"/>
</dbReference>
<feature type="signal peptide" evidence="1">
    <location>
        <begin position="1"/>
        <end position="20"/>
    </location>
</feature>
<dbReference type="Proteomes" id="UP000076586">
    <property type="component" value="Unassembled WGS sequence"/>
</dbReference>
<organism evidence="2 3">
    <name type="scientific">Paludibacter jiangxiensis</name>
    <dbReference type="NCBI Taxonomy" id="681398"/>
    <lineage>
        <taxon>Bacteria</taxon>
        <taxon>Pseudomonadati</taxon>
        <taxon>Bacteroidota</taxon>
        <taxon>Bacteroidia</taxon>
        <taxon>Bacteroidales</taxon>
        <taxon>Paludibacteraceae</taxon>
        <taxon>Paludibacter</taxon>
    </lineage>
</organism>